<dbReference type="Pfam" id="PF00005">
    <property type="entry name" value="ABC_tran"/>
    <property type="match status" value="1"/>
</dbReference>
<keyword evidence="1" id="KW-0813">Transport</keyword>
<dbReference type="SUPFAM" id="SSF52540">
    <property type="entry name" value="P-loop containing nucleoside triphosphate hydrolases"/>
    <property type="match status" value="1"/>
</dbReference>
<proteinExistence type="predicted"/>
<sequence>MKLSVDIEKKLTQFTMNIRMEIDQENVSILGPSGSGKSMALKCIAGIEKPDRGRIVLNDRVLFDSERGINLPPERRRVGYLFQNYALFPHMTVSENIEIALQNAWNRKKRVRELIEKFHLLGLEEAYPVRLSGGEQQRVALARMMAAEPELILLDEPFSALDGILREQMQQKLPGLLHGNNYLMVTHDMDEAYRLSDNILVMENGKMLAFDARERLFDHPPNLAAARILGLRNVSEAIRVQENMILVPQWGCFLECGGKQKVSHVGIRSQHVRISTSPGVNSFMCEIVRILEDRFTATLFFRLLIKRTRDVLLQAIVDKERWEYMKKGGHSLFACFPPDKLLLF</sequence>
<dbReference type="Proteomes" id="UP000324781">
    <property type="component" value="Unassembled WGS sequence"/>
</dbReference>
<dbReference type="SMART" id="SM00382">
    <property type="entry name" value="AAA"/>
    <property type="match status" value="1"/>
</dbReference>
<dbReference type="InterPro" id="IPR003593">
    <property type="entry name" value="AAA+_ATPase"/>
</dbReference>
<dbReference type="PROSITE" id="PS50893">
    <property type="entry name" value="ABC_TRANSPORTER_2"/>
    <property type="match status" value="1"/>
</dbReference>
<dbReference type="InterPro" id="IPR003439">
    <property type="entry name" value="ABC_transporter-like_ATP-bd"/>
</dbReference>
<dbReference type="GO" id="GO:0005524">
    <property type="term" value="F:ATP binding"/>
    <property type="evidence" value="ECO:0007669"/>
    <property type="project" value="UniProtKB-KW"/>
</dbReference>
<keyword evidence="3 5" id="KW-0067">ATP-binding</keyword>
<dbReference type="EMBL" id="FQZP01000045">
    <property type="protein sequence ID" value="SHJ35871.1"/>
    <property type="molecule type" value="Genomic_DNA"/>
</dbReference>
<evidence type="ECO:0000256" key="1">
    <source>
        <dbReference type="ARBA" id="ARBA00022448"/>
    </source>
</evidence>
<dbReference type="InterPro" id="IPR017871">
    <property type="entry name" value="ABC_transporter-like_CS"/>
</dbReference>
<evidence type="ECO:0000256" key="2">
    <source>
        <dbReference type="ARBA" id="ARBA00022741"/>
    </source>
</evidence>
<evidence type="ECO:0000313" key="5">
    <source>
        <dbReference type="EMBL" id="SHJ35871.1"/>
    </source>
</evidence>
<dbReference type="InterPro" id="IPR050093">
    <property type="entry name" value="ABC_SmlMolc_Importer"/>
</dbReference>
<accession>A0A1M6IN21</accession>
<protein>
    <submittedName>
        <fullName evidence="5">Molybdate transport system ATP-binding protein</fullName>
    </submittedName>
</protein>
<dbReference type="InterPro" id="IPR027417">
    <property type="entry name" value="P-loop_NTPase"/>
</dbReference>
<evidence type="ECO:0000256" key="3">
    <source>
        <dbReference type="ARBA" id="ARBA00022840"/>
    </source>
</evidence>
<dbReference type="Gene3D" id="3.40.50.300">
    <property type="entry name" value="P-loop containing nucleotide triphosphate hydrolases"/>
    <property type="match status" value="1"/>
</dbReference>
<dbReference type="PANTHER" id="PTHR42781:SF4">
    <property type="entry name" value="SPERMIDINE_PUTRESCINE IMPORT ATP-BINDING PROTEIN POTA"/>
    <property type="match status" value="1"/>
</dbReference>
<evidence type="ECO:0000313" key="6">
    <source>
        <dbReference type="Proteomes" id="UP000324781"/>
    </source>
</evidence>
<dbReference type="PANTHER" id="PTHR42781">
    <property type="entry name" value="SPERMIDINE/PUTRESCINE IMPORT ATP-BINDING PROTEIN POTA"/>
    <property type="match status" value="1"/>
</dbReference>
<gene>
    <name evidence="5" type="ORF">SAMN05444373_104523</name>
</gene>
<keyword evidence="6" id="KW-1185">Reference proteome</keyword>
<dbReference type="GO" id="GO:0016887">
    <property type="term" value="F:ATP hydrolysis activity"/>
    <property type="evidence" value="ECO:0007669"/>
    <property type="project" value="InterPro"/>
</dbReference>
<keyword evidence="2" id="KW-0547">Nucleotide-binding</keyword>
<dbReference type="AlphaFoldDB" id="A0A1M6IN21"/>
<name>A0A1M6IN21_9FIRM</name>
<feature type="domain" description="ABC transporter" evidence="4">
    <location>
        <begin position="2"/>
        <end position="229"/>
    </location>
</feature>
<dbReference type="OrthoDB" id="9802264at2"/>
<organism evidence="5 6">
    <name type="scientific">Thermoclostridium caenicola</name>
    <dbReference type="NCBI Taxonomy" id="659425"/>
    <lineage>
        <taxon>Bacteria</taxon>
        <taxon>Bacillati</taxon>
        <taxon>Bacillota</taxon>
        <taxon>Clostridia</taxon>
        <taxon>Eubacteriales</taxon>
        <taxon>Oscillospiraceae</taxon>
        <taxon>Thermoclostridium</taxon>
    </lineage>
</organism>
<dbReference type="RefSeq" id="WP_149679292.1">
    <property type="nucleotide sequence ID" value="NZ_FQZP01000045.1"/>
</dbReference>
<reference evidence="5 6" key="1">
    <citation type="submission" date="2016-11" db="EMBL/GenBank/DDBJ databases">
        <authorList>
            <person name="Varghese N."/>
            <person name="Submissions S."/>
        </authorList>
    </citation>
    <scope>NUCLEOTIDE SEQUENCE [LARGE SCALE GENOMIC DNA]</scope>
    <source>
        <strain evidence="5 6">DSM 19027</strain>
    </source>
</reference>
<dbReference type="PROSITE" id="PS00211">
    <property type="entry name" value="ABC_TRANSPORTER_1"/>
    <property type="match status" value="1"/>
</dbReference>
<evidence type="ECO:0000259" key="4">
    <source>
        <dbReference type="PROSITE" id="PS50893"/>
    </source>
</evidence>